<sequence>MNKSISWVLISSLLCSCSDSEQNQIVPEPGPTTQQGPQLQEGTALFDYFNYKGHDACFDNLSLGAGDFLNPVLPGCYPDPSVCSNGKGDYYLIASSFAYFPGVPLFHSRDLVNWKQINNIISRDSQLDNIIGQDTSGGIYAPAIDYNPHNDTYYMITCNIGKGCFLVKAKDPAGEWSDPIYLDNVYGIDPSLLFDDDGKAYIVVCAEAPDNKEEYGGHHTVRIIEYDTETDRTVGDRKIIVNKGSRPSENPIWCEGPHLYKIKGKYYLITAEGGSGDWHSEVVYKSPAPFGPYVAYDKNPILTQRMVPWDREYPISEAGHADIIEGPDGQWWGFFLGRRPVNQNYFENLGRETFMYPVEWTEDGWPFMTGEIKPIPKILNIPGVTVGENPTFGNFERHYTFDEEKLDFTWMSLRRDITGYYSLTRVPGYLALDCQSINVKSKDAPSYLGRRVQHHSYEVSTRMGFNSRSGNEAAGLLIYKDEKHQYFFAKGLVNNQKSLFLTEVSPDGERNVAVLSLPENNDYIDLKIVSNGTSYDFYYSFDNGNSWDWLAKNITALLTSSRAAGGFTGTTVGLYATSNK</sequence>
<keyword evidence="1" id="KW-0378">Hydrolase</keyword>
<accession>A0AC61RJ73</accession>
<reference evidence="1" key="1">
    <citation type="submission" date="2019-04" db="EMBL/GenBank/DDBJ databases">
        <title>Microbes associate with the intestines of laboratory mice.</title>
        <authorList>
            <person name="Navarre W."/>
            <person name="Wong E."/>
            <person name="Huang K."/>
            <person name="Tropini C."/>
            <person name="Ng K."/>
            <person name="Yu B."/>
        </authorList>
    </citation>
    <scope>NUCLEOTIDE SEQUENCE</scope>
    <source>
        <strain evidence="1">NM04_E33</strain>
    </source>
</reference>
<dbReference type="EMBL" id="SRYB01000001">
    <property type="protein sequence ID" value="TGY81037.1"/>
    <property type="molecule type" value="Genomic_DNA"/>
</dbReference>
<evidence type="ECO:0000313" key="2">
    <source>
        <dbReference type="Proteomes" id="UP000306319"/>
    </source>
</evidence>
<dbReference type="Proteomes" id="UP000306319">
    <property type="component" value="Unassembled WGS sequence"/>
</dbReference>
<evidence type="ECO:0000313" key="1">
    <source>
        <dbReference type="EMBL" id="TGY81037.1"/>
    </source>
</evidence>
<proteinExistence type="predicted"/>
<keyword evidence="2" id="KW-1185">Reference proteome</keyword>
<name>A0AC61RJ73_9BACT</name>
<organism evidence="1 2">
    <name type="scientific">Lepagella muris</name>
    <dbReference type="NCBI Taxonomy" id="3032870"/>
    <lineage>
        <taxon>Bacteria</taxon>
        <taxon>Pseudomonadati</taxon>
        <taxon>Bacteroidota</taxon>
        <taxon>Bacteroidia</taxon>
        <taxon>Bacteroidales</taxon>
        <taxon>Muribaculaceae</taxon>
        <taxon>Lepagella</taxon>
    </lineage>
</organism>
<gene>
    <name evidence="1" type="ORF">E5331_01250</name>
</gene>
<protein>
    <submittedName>
        <fullName evidence="1">Glycoside hydrolase family 43 protein</fullName>
    </submittedName>
</protein>
<comment type="caution">
    <text evidence="1">The sequence shown here is derived from an EMBL/GenBank/DDBJ whole genome shotgun (WGS) entry which is preliminary data.</text>
</comment>